<dbReference type="Pfam" id="PF00698">
    <property type="entry name" value="Acyl_transf_1"/>
    <property type="match status" value="1"/>
</dbReference>
<reference evidence="7 8" key="1">
    <citation type="submission" date="2017-12" db="EMBL/GenBank/DDBJ databases">
        <title>Taxonomic description and draft genome of Pradoshia cofamensis Gen. nov., sp. nov., a thermotolerant bacillale isolated from anterior gut of earthworm Eisenia fetida.</title>
        <authorList>
            <person name="Saha T."/>
            <person name="Chakraborty R."/>
        </authorList>
    </citation>
    <scope>NUCLEOTIDE SEQUENCE [LARGE SCALE GENOMIC DNA]</scope>
    <source>
        <strain evidence="7 8">EAG3</strain>
    </source>
</reference>
<feature type="active site" evidence="5">
    <location>
        <position position="92"/>
    </location>
</feature>
<dbReference type="GO" id="GO:0006633">
    <property type="term" value="P:fatty acid biosynthetic process"/>
    <property type="evidence" value="ECO:0007669"/>
    <property type="project" value="TreeGrafter"/>
</dbReference>
<dbReference type="RefSeq" id="WP_104849039.1">
    <property type="nucleotide sequence ID" value="NZ_PKOZ01000003.1"/>
</dbReference>
<evidence type="ECO:0000256" key="3">
    <source>
        <dbReference type="ARBA" id="ARBA00048462"/>
    </source>
</evidence>
<dbReference type="EC" id="2.3.1.39" evidence="4"/>
<comment type="caution">
    <text evidence="7">The sequence shown here is derived from an EMBL/GenBank/DDBJ whole genome shotgun (WGS) entry which is preliminary data.</text>
</comment>
<name>A0A2S7N1K1_9BACI</name>
<dbReference type="FunFam" id="3.30.70.250:FF:000001">
    <property type="entry name" value="Malonyl CoA-acyl carrier protein transacylase"/>
    <property type="match status" value="1"/>
</dbReference>
<dbReference type="NCBIfam" id="TIGR00128">
    <property type="entry name" value="fabD"/>
    <property type="match status" value="1"/>
</dbReference>
<evidence type="ECO:0000256" key="5">
    <source>
        <dbReference type="PIRSR" id="PIRSR000446-1"/>
    </source>
</evidence>
<comment type="catalytic activity">
    <reaction evidence="3 4">
        <text>holo-[ACP] + malonyl-CoA = malonyl-[ACP] + CoA</text>
        <dbReference type="Rhea" id="RHEA:41792"/>
        <dbReference type="Rhea" id="RHEA-COMP:9623"/>
        <dbReference type="Rhea" id="RHEA-COMP:9685"/>
        <dbReference type="ChEBI" id="CHEBI:57287"/>
        <dbReference type="ChEBI" id="CHEBI:57384"/>
        <dbReference type="ChEBI" id="CHEBI:64479"/>
        <dbReference type="ChEBI" id="CHEBI:78449"/>
        <dbReference type="EC" id="2.3.1.39"/>
    </reaction>
</comment>
<dbReference type="Gene3D" id="3.40.366.10">
    <property type="entry name" value="Malonyl-Coenzyme A Acyl Carrier Protein, domain 2"/>
    <property type="match status" value="1"/>
</dbReference>
<evidence type="ECO:0000313" key="8">
    <source>
        <dbReference type="Proteomes" id="UP000239663"/>
    </source>
</evidence>
<dbReference type="InterPro" id="IPR004410">
    <property type="entry name" value="Malonyl_CoA-ACP_transAc_FabD"/>
</dbReference>
<evidence type="ECO:0000313" key="7">
    <source>
        <dbReference type="EMBL" id="PQD95896.1"/>
    </source>
</evidence>
<dbReference type="PIRSF" id="PIRSF000446">
    <property type="entry name" value="Mct"/>
    <property type="match status" value="1"/>
</dbReference>
<gene>
    <name evidence="7" type="primary">fabD</name>
    <name evidence="7" type="ORF">CYL18_08410</name>
</gene>
<keyword evidence="2 4" id="KW-0012">Acyltransferase</keyword>
<organism evidence="7 8">
    <name type="scientific">Pradoshia eiseniae</name>
    <dbReference type="NCBI Taxonomy" id="2064768"/>
    <lineage>
        <taxon>Bacteria</taxon>
        <taxon>Bacillati</taxon>
        <taxon>Bacillota</taxon>
        <taxon>Bacilli</taxon>
        <taxon>Bacillales</taxon>
        <taxon>Bacillaceae</taxon>
        <taxon>Pradoshia</taxon>
    </lineage>
</organism>
<dbReference type="GO" id="GO:0004314">
    <property type="term" value="F:[acyl-carrier-protein] S-malonyltransferase activity"/>
    <property type="evidence" value="ECO:0007669"/>
    <property type="project" value="UniProtKB-EC"/>
</dbReference>
<dbReference type="InterPro" id="IPR016035">
    <property type="entry name" value="Acyl_Trfase/lysoPLipase"/>
</dbReference>
<evidence type="ECO:0000256" key="2">
    <source>
        <dbReference type="ARBA" id="ARBA00023315"/>
    </source>
</evidence>
<comment type="similarity">
    <text evidence="4">Belongs to the fabD family.</text>
</comment>
<dbReference type="InterPro" id="IPR014043">
    <property type="entry name" value="Acyl_transferase_dom"/>
</dbReference>
<keyword evidence="8" id="KW-1185">Reference proteome</keyword>
<protein>
    <recommendedName>
        <fullName evidence="4">Malonyl CoA-acyl carrier protein transacylase</fullName>
        <ecNumber evidence="4">2.3.1.39</ecNumber>
    </recommendedName>
</protein>
<dbReference type="InterPro" id="IPR001227">
    <property type="entry name" value="Ac_transferase_dom_sf"/>
</dbReference>
<dbReference type="SUPFAM" id="SSF52151">
    <property type="entry name" value="FabD/lysophospholipase-like"/>
    <property type="match status" value="1"/>
</dbReference>
<dbReference type="OrthoDB" id="9805460at2"/>
<dbReference type="PANTHER" id="PTHR42681">
    <property type="entry name" value="MALONYL-COA-ACYL CARRIER PROTEIN TRANSACYLASE, MITOCHONDRIAL"/>
    <property type="match status" value="1"/>
</dbReference>
<dbReference type="GO" id="GO:0005829">
    <property type="term" value="C:cytosol"/>
    <property type="evidence" value="ECO:0007669"/>
    <property type="project" value="TreeGrafter"/>
</dbReference>
<dbReference type="Gene3D" id="3.30.70.250">
    <property type="entry name" value="Malonyl-CoA ACP transacylase, ACP-binding"/>
    <property type="match status" value="1"/>
</dbReference>
<evidence type="ECO:0000256" key="1">
    <source>
        <dbReference type="ARBA" id="ARBA00022679"/>
    </source>
</evidence>
<sequence length="317" mass="33935">MTKLAFVFPGQGSQVIGMGQDVYEQVGSARSLFEKANECLEHGFTNLIFKGEQETLTLTQNAQPALLTTSMALYKTFLERGGMAPDFAAGHSLGEYTAYTAMGALSFEDAVKLVRQRGLFMEAAVPAGEGAMSAILGIEEAALLDVVSTITESGHPVQLANINSPGQIVISGTSEGVRLASVLAKERGAKRCLPLVVSGPFHSSLMKPAASQLEETLNGIQISEPHSPVVANYTAMPVALNEIKASLVHQLYSPVRWQQSIEFMIGEGTDIFVEFGPGTVLSGLIKKINRKVRTYSIRDLETCDEVIAQLKGEVANG</sequence>
<keyword evidence="1 4" id="KW-0808">Transferase</keyword>
<dbReference type="EMBL" id="PKOZ01000003">
    <property type="protein sequence ID" value="PQD95896.1"/>
    <property type="molecule type" value="Genomic_DNA"/>
</dbReference>
<dbReference type="InterPro" id="IPR024925">
    <property type="entry name" value="Malonyl_CoA-ACP_transAc"/>
</dbReference>
<dbReference type="AlphaFoldDB" id="A0A2S7N1K1"/>
<feature type="domain" description="Malonyl-CoA:ACP transacylase (MAT)" evidence="6">
    <location>
        <begin position="7"/>
        <end position="314"/>
    </location>
</feature>
<dbReference type="InterPro" id="IPR050858">
    <property type="entry name" value="Mal-CoA-ACP_Trans/PKS_FabD"/>
</dbReference>
<dbReference type="SUPFAM" id="SSF55048">
    <property type="entry name" value="Probable ACP-binding domain of malonyl-CoA ACP transacylase"/>
    <property type="match status" value="1"/>
</dbReference>
<accession>A0A2S7N1K1</accession>
<proteinExistence type="inferred from homology"/>
<dbReference type="PANTHER" id="PTHR42681:SF1">
    <property type="entry name" value="MALONYL-COA-ACYL CARRIER PROTEIN TRANSACYLASE, MITOCHONDRIAL"/>
    <property type="match status" value="1"/>
</dbReference>
<dbReference type="SMART" id="SM00827">
    <property type="entry name" value="PKS_AT"/>
    <property type="match status" value="1"/>
</dbReference>
<evidence type="ECO:0000256" key="4">
    <source>
        <dbReference type="PIRNR" id="PIRNR000446"/>
    </source>
</evidence>
<feature type="active site" evidence="5">
    <location>
        <position position="202"/>
    </location>
</feature>
<dbReference type="InterPro" id="IPR016036">
    <property type="entry name" value="Malonyl_transacylase_ACP-bd"/>
</dbReference>
<evidence type="ECO:0000259" key="6">
    <source>
        <dbReference type="SMART" id="SM00827"/>
    </source>
</evidence>
<dbReference type="Proteomes" id="UP000239663">
    <property type="component" value="Unassembled WGS sequence"/>
</dbReference>